<dbReference type="Proteomes" id="UP000252519">
    <property type="component" value="Unassembled WGS sequence"/>
</dbReference>
<feature type="region of interest" description="Disordered" evidence="1">
    <location>
        <begin position="15"/>
        <end position="39"/>
    </location>
</feature>
<evidence type="ECO:0000313" key="2">
    <source>
        <dbReference type="EMBL" id="RCN48586.1"/>
    </source>
</evidence>
<reference evidence="2 3" key="1">
    <citation type="submission" date="2014-10" db="EMBL/GenBank/DDBJ databases">
        <title>Draft genome of the hookworm Ancylostoma caninum.</title>
        <authorList>
            <person name="Mitreva M."/>
        </authorList>
    </citation>
    <scope>NUCLEOTIDE SEQUENCE [LARGE SCALE GENOMIC DNA]</scope>
    <source>
        <strain evidence="2 3">Baltimore</strain>
    </source>
</reference>
<keyword evidence="3" id="KW-1185">Reference proteome</keyword>
<evidence type="ECO:0000256" key="1">
    <source>
        <dbReference type="SAM" id="MobiDB-lite"/>
    </source>
</evidence>
<dbReference type="AlphaFoldDB" id="A0A368GW39"/>
<dbReference type="EMBL" id="JOJR01000045">
    <property type="protein sequence ID" value="RCN48586.1"/>
    <property type="molecule type" value="Genomic_DNA"/>
</dbReference>
<organism evidence="2 3">
    <name type="scientific">Ancylostoma caninum</name>
    <name type="common">Dog hookworm</name>
    <dbReference type="NCBI Taxonomy" id="29170"/>
    <lineage>
        <taxon>Eukaryota</taxon>
        <taxon>Metazoa</taxon>
        <taxon>Ecdysozoa</taxon>
        <taxon>Nematoda</taxon>
        <taxon>Chromadorea</taxon>
        <taxon>Rhabditida</taxon>
        <taxon>Rhabditina</taxon>
        <taxon>Rhabditomorpha</taxon>
        <taxon>Strongyloidea</taxon>
        <taxon>Ancylostomatidae</taxon>
        <taxon>Ancylostomatinae</taxon>
        <taxon>Ancylostoma</taxon>
    </lineage>
</organism>
<accession>A0A368GW39</accession>
<evidence type="ECO:0000313" key="3">
    <source>
        <dbReference type="Proteomes" id="UP000252519"/>
    </source>
</evidence>
<gene>
    <name evidence="2" type="ORF">ANCCAN_05414</name>
</gene>
<sequence>MRWSGRCYGLHTIQFENQQKSTPPPLQGSHIRSGSTRDLHTFRRGVQRILSRR</sequence>
<comment type="caution">
    <text evidence="2">The sequence shown here is derived from an EMBL/GenBank/DDBJ whole genome shotgun (WGS) entry which is preliminary data.</text>
</comment>
<name>A0A368GW39_ANCCA</name>
<proteinExistence type="predicted"/>
<protein>
    <submittedName>
        <fullName evidence="2">Uncharacterized protein</fullName>
    </submittedName>
</protein>